<feature type="region of interest" description="Disordered" evidence="1">
    <location>
        <begin position="1"/>
        <end position="44"/>
    </location>
</feature>
<reference evidence="2 3" key="1">
    <citation type="journal article" date="2023" name="Sci. Data">
        <title>Genome assembly of the Korean intertidal mud-creeper Batillaria attramentaria.</title>
        <authorList>
            <person name="Patra A.K."/>
            <person name="Ho P.T."/>
            <person name="Jun S."/>
            <person name="Lee S.J."/>
            <person name="Kim Y."/>
            <person name="Won Y.J."/>
        </authorList>
    </citation>
    <scope>NUCLEOTIDE SEQUENCE [LARGE SCALE GENOMIC DNA]</scope>
    <source>
        <strain evidence="2">Wonlab-2016</strain>
    </source>
</reference>
<protein>
    <submittedName>
        <fullName evidence="2">Uncharacterized protein</fullName>
    </submittedName>
</protein>
<evidence type="ECO:0000256" key="1">
    <source>
        <dbReference type="SAM" id="MobiDB-lite"/>
    </source>
</evidence>
<evidence type="ECO:0000313" key="3">
    <source>
        <dbReference type="Proteomes" id="UP001519460"/>
    </source>
</evidence>
<dbReference type="Proteomes" id="UP001519460">
    <property type="component" value="Unassembled WGS sequence"/>
</dbReference>
<dbReference type="AlphaFoldDB" id="A0ABD0KLB9"/>
<sequence>MALQSPGASPHYSEPCPARQSAVSGAQRPPGPRGSPCNKRTRGSWDWKGQASYVWAMPSALISFLSHLDCWAAFGKGGEGLAQRLSQNGRY</sequence>
<keyword evidence="3" id="KW-1185">Reference proteome</keyword>
<evidence type="ECO:0000313" key="2">
    <source>
        <dbReference type="EMBL" id="KAK7487782.1"/>
    </source>
</evidence>
<name>A0ABD0KLB9_9CAEN</name>
<gene>
    <name evidence="2" type="ORF">BaRGS_00021049</name>
</gene>
<comment type="caution">
    <text evidence="2">The sequence shown here is derived from an EMBL/GenBank/DDBJ whole genome shotgun (WGS) entry which is preliminary data.</text>
</comment>
<organism evidence="2 3">
    <name type="scientific">Batillaria attramentaria</name>
    <dbReference type="NCBI Taxonomy" id="370345"/>
    <lineage>
        <taxon>Eukaryota</taxon>
        <taxon>Metazoa</taxon>
        <taxon>Spiralia</taxon>
        <taxon>Lophotrochozoa</taxon>
        <taxon>Mollusca</taxon>
        <taxon>Gastropoda</taxon>
        <taxon>Caenogastropoda</taxon>
        <taxon>Sorbeoconcha</taxon>
        <taxon>Cerithioidea</taxon>
        <taxon>Batillariidae</taxon>
        <taxon>Batillaria</taxon>
    </lineage>
</organism>
<accession>A0ABD0KLB9</accession>
<dbReference type="EMBL" id="JACVVK020000160">
    <property type="protein sequence ID" value="KAK7487782.1"/>
    <property type="molecule type" value="Genomic_DNA"/>
</dbReference>
<proteinExistence type="predicted"/>
<feature type="non-terminal residue" evidence="2">
    <location>
        <position position="91"/>
    </location>
</feature>